<dbReference type="AlphaFoldDB" id="A0A2W5B831"/>
<organism evidence="1 2">
    <name type="scientific">Corynebacterium urealyticum</name>
    <dbReference type="NCBI Taxonomy" id="43771"/>
    <lineage>
        <taxon>Bacteria</taxon>
        <taxon>Bacillati</taxon>
        <taxon>Actinomycetota</taxon>
        <taxon>Actinomycetes</taxon>
        <taxon>Mycobacteriales</taxon>
        <taxon>Corynebacteriaceae</taxon>
        <taxon>Corynebacterium</taxon>
    </lineage>
</organism>
<protein>
    <submittedName>
        <fullName evidence="1">DUF393 domain-containing protein</fullName>
    </submittedName>
</protein>
<dbReference type="Proteomes" id="UP000249451">
    <property type="component" value="Unassembled WGS sequence"/>
</dbReference>
<evidence type="ECO:0000313" key="1">
    <source>
        <dbReference type="EMBL" id="PZP02915.1"/>
    </source>
</evidence>
<evidence type="ECO:0000313" key="2">
    <source>
        <dbReference type="Proteomes" id="UP000249451"/>
    </source>
</evidence>
<accession>A0A2W5B831</accession>
<sequence>MAFFFYDAHCAVCERLAQTLTRLSPGLSCVAGSADDPSQPADVRANIAEHAVYLGDDGALALGHRAIGEALWRHGRNFGVRLAGRMLLICALSPIYALGYRLFSHNRARIGRVMGLGACESGGCAVPRG</sequence>
<dbReference type="GO" id="GO:0015035">
    <property type="term" value="F:protein-disulfide reductase activity"/>
    <property type="evidence" value="ECO:0007669"/>
    <property type="project" value="InterPro"/>
</dbReference>
<comment type="caution">
    <text evidence="1">The sequence shown here is derived from an EMBL/GenBank/DDBJ whole genome shotgun (WGS) entry which is preliminary data.</text>
</comment>
<dbReference type="InterPro" id="IPR007263">
    <property type="entry name" value="DCC1-like"/>
</dbReference>
<dbReference type="Pfam" id="PF04134">
    <property type="entry name" value="DCC1-like"/>
    <property type="match status" value="1"/>
</dbReference>
<gene>
    <name evidence="1" type="ORF">DI609_01825</name>
</gene>
<dbReference type="RefSeq" id="WP_070760656.1">
    <property type="nucleotide sequence ID" value="NZ_VSZJ01000001.1"/>
</dbReference>
<dbReference type="EMBL" id="QFNY01000023">
    <property type="protein sequence ID" value="PZP02915.1"/>
    <property type="molecule type" value="Genomic_DNA"/>
</dbReference>
<name>A0A2W5B831_9CORY</name>
<proteinExistence type="predicted"/>
<reference evidence="1 2" key="1">
    <citation type="submission" date="2017-11" db="EMBL/GenBank/DDBJ databases">
        <title>Infants hospitalized years apart are colonized by the same room-sourced microbial strains.</title>
        <authorList>
            <person name="Brooks B."/>
            <person name="Olm M.R."/>
            <person name="Firek B.A."/>
            <person name="Baker R."/>
            <person name="Thomas B.C."/>
            <person name="Morowitz M.J."/>
            <person name="Banfield J.F."/>
        </authorList>
    </citation>
    <scope>NUCLEOTIDE SEQUENCE [LARGE SCALE GENOMIC DNA]</scope>
    <source>
        <strain evidence="1">S2_012_000_R3_87</strain>
    </source>
</reference>